<evidence type="ECO:0000256" key="3">
    <source>
        <dbReference type="SAM" id="MobiDB-lite"/>
    </source>
</evidence>
<dbReference type="Gene3D" id="3.30.710.10">
    <property type="entry name" value="Potassium Channel Kv1.1, Chain A"/>
    <property type="match status" value="2"/>
</dbReference>
<evidence type="ECO:0000313" key="6">
    <source>
        <dbReference type="EMBL" id="KAF0732888.1"/>
    </source>
</evidence>
<keyword evidence="4" id="KW-0472">Membrane</keyword>
<dbReference type="SUPFAM" id="SSF54695">
    <property type="entry name" value="POZ domain"/>
    <property type="match status" value="2"/>
</dbReference>
<feature type="repeat" description="RCC1" evidence="2">
    <location>
        <begin position="441"/>
        <end position="504"/>
    </location>
</feature>
<proteinExistence type="predicted"/>
<dbReference type="PROSITE" id="PS50012">
    <property type="entry name" value="RCC1_3"/>
    <property type="match status" value="5"/>
</dbReference>
<sequence>MDRKEGKDDRLNVKEILKDMIASTKKLDSMMNSLCSNQEDDGSTPFSRHGAPVTTEELSQRQQEYRELSVDRYFERMKKDLHGRPIDGFKLPLQLLKNQPISLDNIGELRGNDKISYRVNQTPLPPCSSLNQLLDILTSHVHKADCTLESTDAENMAHLLVFLAQDANEYIVQAGQNFFPSSSVPVEWKTGTIIANITVDVSRHGNTWGLGAIMELEAILRGRVNNELSPAVRARYICEFHRCEASPPDSSEGRYVITDHYVLLAESSSLRMPLAATVRAIQPRVKPGLVDVVNLRESNPPLLFSSPFGRSRIISCACSPFHSLFLSDIGAVFAMGQSLDGALGLGPQITECSSPQLIDLNDLKMVAHIAAGGDTASVHSMAVTADGQVYTWGARLACGTEGPPQCDRPQLVKIIENEDEEVKCIQVAAGGSFSMALTEDGQIYSWGRYLNGRLGLGNPPKRLPTARGVRNDQQLQRFPKLITDLVGVIQISAGAAHAGCVTSQGQLWCWGKNSHGQLGTGHLIDQMIPVIVALPRETELRVQAVTCGRDFTVALDNEGSVWSWGASLTTFRPTAKGNDSSELPEWVWLRPSRVVALGSRVQSISTGRAHAGAVTVSGDAFVWGRMPAGELKLLPELVSRDCAIESLCCEETGNWGLLSGSFLSCAMHDLLRNHWCSDLSIIASGKRIQAHQMIVSYRCPTLRDMIVDEYRDSRTGEVEIILPTTRYDVCLLVLEYLYTDTLYSLVDPASCIPHDLRRASQELDLPQLEALCSKYVISEGENIASKEVSSTLRRNLEDAVGSSLYSDVMLVAESQSIHAHKCILVGRSDYFRALFCTNMREASWQTLEVDVSYATMQRVLAFMYCDSWVPPESESDLLDLLVAADKYGIHRLKVLCEVHAELTLENCMEILVLADMIHAPLLHEKAITFILNHLHVLAEAPSFIQLAKEYPSLMHEIIHHPSKNKERMLWRDWESQESVPKKNDNEPSPSFPLIPFVFLIAFGISYLHVSAQMPQLGSYVPTINAIALIALCMYSYRELITV</sequence>
<protein>
    <recommendedName>
        <fullName evidence="5">BTB domain-containing protein</fullName>
    </recommendedName>
</protein>
<feature type="region of interest" description="Disordered" evidence="3">
    <location>
        <begin position="33"/>
        <end position="62"/>
    </location>
</feature>
<feature type="repeat" description="RCC1" evidence="2">
    <location>
        <begin position="387"/>
        <end position="440"/>
    </location>
</feature>
<dbReference type="PROSITE" id="PS50097">
    <property type="entry name" value="BTB"/>
    <property type="match status" value="2"/>
</dbReference>
<dbReference type="PANTHER" id="PTHR22872">
    <property type="entry name" value="BTK-BINDING PROTEIN-RELATED"/>
    <property type="match status" value="1"/>
</dbReference>
<dbReference type="InterPro" id="IPR000408">
    <property type="entry name" value="Reg_chr_condens"/>
</dbReference>
<comment type="caution">
    <text evidence="6">The sequence shown here is derived from an EMBL/GenBank/DDBJ whole genome shotgun (WGS) entry which is preliminary data.</text>
</comment>
<dbReference type="SUPFAM" id="SSF50985">
    <property type="entry name" value="RCC1/BLIP-II"/>
    <property type="match status" value="1"/>
</dbReference>
<feature type="domain" description="BTB" evidence="5">
    <location>
        <begin position="806"/>
        <end position="872"/>
    </location>
</feature>
<dbReference type="VEuPathDB" id="FungiDB:AeMF1_001924"/>
<dbReference type="PRINTS" id="PR00633">
    <property type="entry name" value="RCCNDNSATION"/>
</dbReference>
<dbReference type="SMART" id="SM00225">
    <property type="entry name" value="BTB"/>
    <property type="match status" value="2"/>
</dbReference>
<keyword evidence="4" id="KW-1133">Transmembrane helix</keyword>
<keyword evidence="1" id="KW-0677">Repeat</keyword>
<evidence type="ECO:0000259" key="5">
    <source>
        <dbReference type="PROSITE" id="PS50097"/>
    </source>
</evidence>
<gene>
    <name evidence="6" type="ORF">Ae201684_010212</name>
</gene>
<dbReference type="CDD" id="cd14733">
    <property type="entry name" value="BACK"/>
    <property type="match status" value="1"/>
</dbReference>
<organism evidence="6 7">
    <name type="scientific">Aphanomyces euteiches</name>
    <dbReference type="NCBI Taxonomy" id="100861"/>
    <lineage>
        <taxon>Eukaryota</taxon>
        <taxon>Sar</taxon>
        <taxon>Stramenopiles</taxon>
        <taxon>Oomycota</taxon>
        <taxon>Saprolegniomycetes</taxon>
        <taxon>Saprolegniales</taxon>
        <taxon>Verrucalvaceae</taxon>
        <taxon>Aphanomyces</taxon>
    </lineage>
</organism>
<dbReference type="InterPro" id="IPR000210">
    <property type="entry name" value="BTB/POZ_dom"/>
</dbReference>
<feature type="repeat" description="RCC1" evidence="2">
    <location>
        <begin position="330"/>
        <end position="382"/>
    </location>
</feature>
<dbReference type="AlphaFoldDB" id="A0A6G0WZ67"/>
<dbReference type="Gene3D" id="2.130.10.30">
    <property type="entry name" value="Regulator of chromosome condensation 1/beta-lactamase-inhibitor protein II"/>
    <property type="match status" value="2"/>
</dbReference>
<dbReference type="InterPro" id="IPR011333">
    <property type="entry name" value="SKP1/BTB/POZ_sf"/>
</dbReference>
<accession>A0A6G0WZ67</accession>
<keyword evidence="4" id="KW-0812">Transmembrane</keyword>
<dbReference type="Proteomes" id="UP000481153">
    <property type="component" value="Unassembled WGS sequence"/>
</dbReference>
<evidence type="ECO:0000313" key="7">
    <source>
        <dbReference type="Proteomes" id="UP000481153"/>
    </source>
</evidence>
<dbReference type="Gene3D" id="1.25.40.420">
    <property type="match status" value="1"/>
</dbReference>
<feature type="transmembrane region" description="Helical" evidence="4">
    <location>
        <begin position="1016"/>
        <end position="1036"/>
    </location>
</feature>
<feature type="repeat" description="RCC1" evidence="2">
    <location>
        <begin position="505"/>
        <end position="558"/>
    </location>
</feature>
<dbReference type="Pfam" id="PF13540">
    <property type="entry name" value="RCC1_2"/>
    <property type="match status" value="1"/>
</dbReference>
<dbReference type="Pfam" id="PF00651">
    <property type="entry name" value="BTB"/>
    <property type="match status" value="2"/>
</dbReference>
<evidence type="ECO:0000256" key="1">
    <source>
        <dbReference type="ARBA" id="ARBA00022737"/>
    </source>
</evidence>
<keyword evidence="7" id="KW-1185">Reference proteome</keyword>
<name>A0A6G0WZ67_9STRA</name>
<dbReference type="Pfam" id="PF00415">
    <property type="entry name" value="RCC1"/>
    <property type="match status" value="2"/>
</dbReference>
<dbReference type="InterPro" id="IPR051625">
    <property type="entry name" value="Signaling_Regulatory_Domain"/>
</dbReference>
<evidence type="ECO:0000256" key="4">
    <source>
        <dbReference type="SAM" id="Phobius"/>
    </source>
</evidence>
<reference evidence="6 7" key="1">
    <citation type="submission" date="2019-07" db="EMBL/GenBank/DDBJ databases">
        <title>Genomics analysis of Aphanomyces spp. identifies a new class of oomycete effector associated with host adaptation.</title>
        <authorList>
            <person name="Gaulin E."/>
        </authorList>
    </citation>
    <scope>NUCLEOTIDE SEQUENCE [LARGE SCALE GENOMIC DNA]</scope>
    <source>
        <strain evidence="6 7">ATCC 201684</strain>
    </source>
</reference>
<feature type="repeat" description="RCC1" evidence="2">
    <location>
        <begin position="559"/>
        <end position="617"/>
    </location>
</feature>
<dbReference type="InterPro" id="IPR009091">
    <property type="entry name" value="RCC1/BLIP-II"/>
</dbReference>
<feature type="domain" description="BTB" evidence="5">
    <location>
        <begin position="677"/>
        <end position="742"/>
    </location>
</feature>
<evidence type="ECO:0000256" key="2">
    <source>
        <dbReference type="PROSITE-ProRule" id="PRU00235"/>
    </source>
</evidence>
<feature type="transmembrane region" description="Helical" evidence="4">
    <location>
        <begin position="990"/>
        <end position="1009"/>
    </location>
</feature>
<dbReference type="EMBL" id="VJMJ01000128">
    <property type="protein sequence ID" value="KAF0732888.1"/>
    <property type="molecule type" value="Genomic_DNA"/>
</dbReference>